<dbReference type="PANTHER" id="PTHR24366">
    <property type="entry name" value="IG(IMMUNOGLOBULIN) AND LRR(LEUCINE RICH REPEAT) DOMAINS"/>
    <property type="match status" value="1"/>
</dbReference>
<dbReference type="Pfam" id="PF13855">
    <property type="entry name" value="LRR_8"/>
    <property type="match status" value="1"/>
</dbReference>
<evidence type="ECO:0000313" key="4">
    <source>
        <dbReference type="RefSeq" id="XP_022084400.1"/>
    </source>
</evidence>
<proteinExistence type="predicted"/>
<gene>
    <name evidence="4" type="primary">LOC110975862</name>
</gene>
<dbReference type="KEGG" id="aplc:110975862"/>
<keyword evidence="1" id="KW-0433">Leucine-rich repeat</keyword>
<dbReference type="SMART" id="SM00364">
    <property type="entry name" value="LRR_BAC"/>
    <property type="match status" value="3"/>
</dbReference>
<dbReference type="InterPro" id="IPR032675">
    <property type="entry name" value="LRR_dom_sf"/>
</dbReference>
<dbReference type="RefSeq" id="XP_022084400.1">
    <property type="nucleotide sequence ID" value="XM_022228708.1"/>
</dbReference>
<name>A0A8B7XWI6_ACAPL</name>
<dbReference type="SMART" id="SM00369">
    <property type="entry name" value="LRR_TYP"/>
    <property type="match status" value="6"/>
</dbReference>
<evidence type="ECO:0000313" key="3">
    <source>
        <dbReference type="Proteomes" id="UP000694845"/>
    </source>
</evidence>
<dbReference type="InterPro" id="IPR025875">
    <property type="entry name" value="Leu-rich_rpt_4"/>
</dbReference>
<dbReference type="InterPro" id="IPR001611">
    <property type="entry name" value="Leu-rich_rpt"/>
</dbReference>
<evidence type="ECO:0000256" key="1">
    <source>
        <dbReference type="ARBA" id="ARBA00022614"/>
    </source>
</evidence>
<sequence length="220" mass="24746">MVALQYLKLNELSEVSNTAREIQIPECTFDGLPNLTNLELNGNRLSKIPSAIKSLKNLKYISLRMNSIQSVGGDDFHQPSPLEILRLDKNKLVEIPVSALAQLPHLTELYLDFNSISTIPARAFWHNPRLTNLSLAYTNLTIIHKDAFFGLNQLGPLNLQGNNLTTIEGGVMTHVNPKVKLQLSGNPLRCDCNLRGFASWLKDIHIGSLNKGRMYMYMQY</sequence>
<protein>
    <submittedName>
        <fullName evidence="4">Carboxypeptidase N subunit 2-like</fullName>
    </submittedName>
</protein>
<dbReference type="Pfam" id="PF12799">
    <property type="entry name" value="LRR_4"/>
    <property type="match status" value="1"/>
</dbReference>
<dbReference type="OMA" id="EDINCTD"/>
<reference evidence="4" key="1">
    <citation type="submission" date="2025-08" db="UniProtKB">
        <authorList>
            <consortium name="RefSeq"/>
        </authorList>
    </citation>
    <scope>IDENTIFICATION</scope>
</reference>
<dbReference type="AlphaFoldDB" id="A0A8B7XWI6"/>
<dbReference type="GeneID" id="110975862"/>
<evidence type="ECO:0000256" key="2">
    <source>
        <dbReference type="ARBA" id="ARBA00022737"/>
    </source>
</evidence>
<dbReference type="Proteomes" id="UP000694845">
    <property type="component" value="Unplaced"/>
</dbReference>
<dbReference type="SUPFAM" id="SSF52058">
    <property type="entry name" value="L domain-like"/>
    <property type="match status" value="1"/>
</dbReference>
<dbReference type="PANTHER" id="PTHR24366:SF96">
    <property type="entry name" value="LEUCINE RICH REPEAT CONTAINING 53"/>
    <property type="match status" value="1"/>
</dbReference>
<organism evidence="3 4">
    <name type="scientific">Acanthaster planci</name>
    <name type="common">Crown-of-thorns starfish</name>
    <dbReference type="NCBI Taxonomy" id="133434"/>
    <lineage>
        <taxon>Eukaryota</taxon>
        <taxon>Metazoa</taxon>
        <taxon>Echinodermata</taxon>
        <taxon>Eleutherozoa</taxon>
        <taxon>Asterozoa</taxon>
        <taxon>Asteroidea</taxon>
        <taxon>Valvatacea</taxon>
        <taxon>Valvatida</taxon>
        <taxon>Acanthasteridae</taxon>
        <taxon>Acanthaster</taxon>
    </lineage>
</organism>
<keyword evidence="2" id="KW-0677">Repeat</keyword>
<dbReference type="Gene3D" id="3.80.10.10">
    <property type="entry name" value="Ribonuclease Inhibitor"/>
    <property type="match status" value="2"/>
</dbReference>
<dbReference type="PROSITE" id="PS51450">
    <property type="entry name" value="LRR"/>
    <property type="match status" value="2"/>
</dbReference>
<dbReference type="OrthoDB" id="676979at2759"/>
<keyword evidence="3" id="KW-1185">Reference proteome</keyword>
<dbReference type="InterPro" id="IPR003591">
    <property type="entry name" value="Leu-rich_rpt_typical-subtyp"/>
</dbReference>
<accession>A0A8B7XWI6</accession>